<keyword evidence="7" id="KW-1185">Reference proteome</keyword>
<feature type="transmembrane region" description="Helical" evidence="3">
    <location>
        <begin position="387"/>
        <end position="420"/>
    </location>
</feature>
<reference evidence="6 7" key="2">
    <citation type="submission" date="2020-04" db="EMBL/GenBank/DDBJ databases">
        <title>Genome sequencing and assembly of multiple isolates from the Colletotrichum gloeosporioides species complex.</title>
        <authorList>
            <person name="Gan P."/>
            <person name="Shirasu K."/>
        </authorList>
    </citation>
    <scope>NUCLEOTIDE SEQUENCE [LARGE SCALE GENOMIC DNA]</scope>
    <source>
        <strain evidence="6 7">Nara gc5</strain>
    </source>
</reference>
<dbReference type="InterPro" id="IPR006685">
    <property type="entry name" value="MscS_channel_2nd"/>
</dbReference>
<dbReference type="GO" id="GO:0055085">
    <property type="term" value="P:transmembrane transport"/>
    <property type="evidence" value="ECO:0007669"/>
    <property type="project" value="InterPro"/>
</dbReference>
<evidence type="ECO:0000256" key="1">
    <source>
        <dbReference type="ARBA" id="ARBA00023604"/>
    </source>
</evidence>
<dbReference type="GO" id="GO:0016491">
    <property type="term" value="F:oxidoreductase activity"/>
    <property type="evidence" value="ECO:0007669"/>
    <property type="project" value="InterPro"/>
</dbReference>
<accession>A0A7J6JDV4</accession>
<evidence type="ECO:0000313" key="7">
    <source>
        <dbReference type="Proteomes" id="UP000011096"/>
    </source>
</evidence>
<feature type="transmembrane region" description="Helical" evidence="3">
    <location>
        <begin position="342"/>
        <end position="364"/>
    </location>
</feature>
<feature type="transmembrane region" description="Helical" evidence="3">
    <location>
        <begin position="488"/>
        <end position="507"/>
    </location>
</feature>
<evidence type="ECO:0000313" key="6">
    <source>
        <dbReference type="EMBL" id="KAF4487510.1"/>
    </source>
</evidence>
<organism evidence="6 7">
    <name type="scientific">Colletotrichum fructicola (strain Nara gc5)</name>
    <name type="common">Anthracnose fungus</name>
    <name type="synonym">Colletotrichum gloeosporioides (strain Nara gc5)</name>
    <dbReference type="NCBI Taxonomy" id="1213859"/>
    <lineage>
        <taxon>Eukaryota</taxon>
        <taxon>Fungi</taxon>
        <taxon>Dikarya</taxon>
        <taxon>Ascomycota</taxon>
        <taxon>Pezizomycotina</taxon>
        <taxon>Sordariomycetes</taxon>
        <taxon>Hypocreomycetidae</taxon>
        <taxon>Glomerellales</taxon>
        <taxon>Glomerellaceae</taxon>
        <taxon>Colletotrichum</taxon>
        <taxon>Colletotrichum gloeosporioides species complex</taxon>
    </lineage>
</organism>
<dbReference type="Pfam" id="PF25886">
    <property type="entry name" value="Msy1"/>
    <property type="match status" value="1"/>
</dbReference>
<feature type="region of interest" description="Disordered" evidence="2">
    <location>
        <begin position="950"/>
        <end position="984"/>
    </location>
</feature>
<dbReference type="PANTHER" id="PTHR34598:SF3">
    <property type="entry name" value="OXIDOREDUCTASE AN1597"/>
    <property type="match status" value="1"/>
</dbReference>
<dbReference type="GeneID" id="43607780"/>
<feature type="transmembrane region" description="Helical" evidence="3">
    <location>
        <begin position="704"/>
        <end position="726"/>
    </location>
</feature>
<dbReference type="Pfam" id="PF00924">
    <property type="entry name" value="MS_channel_2nd"/>
    <property type="match status" value="1"/>
</dbReference>
<evidence type="ECO:0000256" key="2">
    <source>
        <dbReference type="SAM" id="MobiDB-lite"/>
    </source>
</evidence>
<dbReference type="EMBL" id="ANPB02000003">
    <property type="protein sequence ID" value="KAF4487510.1"/>
    <property type="molecule type" value="Genomic_DNA"/>
</dbReference>
<feature type="domain" description="Mechanosensitive ion channel protein Msy1/2-like transmembrane" evidence="5">
    <location>
        <begin position="341"/>
        <end position="509"/>
    </location>
</feature>
<dbReference type="PANTHER" id="PTHR34598">
    <property type="entry name" value="BLL6449 PROTEIN"/>
    <property type="match status" value="1"/>
</dbReference>
<dbReference type="Proteomes" id="UP000011096">
    <property type="component" value="Unassembled WGS sequence"/>
</dbReference>
<feature type="transmembrane region" description="Helical" evidence="3">
    <location>
        <begin position="441"/>
        <end position="468"/>
    </location>
</feature>
<feature type="region of interest" description="Disordered" evidence="2">
    <location>
        <begin position="1014"/>
        <end position="1038"/>
    </location>
</feature>
<dbReference type="OrthoDB" id="544685at2759"/>
<keyword evidence="3" id="KW-1133">Transmembrane helix</keyword>
<reference evidence="6 7" key="1">
    <citation type="submission" date="2012-08" db="EMBL/GenBank/DDBJ databases">
        <authorList>
            <person name="Gan P.H.P."/>
            <person name="Ikeda K."/>
            <person name="Irieda H."/>
            <person name="Narusaka M."/>
            <person name="O'Connell R.J."/>
            <person name="Narusaka Y."/>
            <person name="Takano Y."/>
            <person name="Kubo Y."/>
            <person name="Shirasu K."/>
        </authorList>
    </citation>
    <scope>NUCLEOTIDE SEQUENCE [LARGE SCALE GENOMIC DNA]</scope>
    <source>
        <strain evidence="6 7">Nara gc5</strain>
    </source>
</reference>
<dbReference type="GO" id="GO:0016020">
    <property type="term" value="C:membrane"/>
    <property type="evidence" value="ECO:0007669"/>
    <property type="project" value="InterPro"/>
</dbReference>
<gene>
    <name evidence="6" type="primary">msy2-2</name>
    <name evidence="6" type="ORF">CGGC5_v004761</name>
</gene>
<evidence type="ECO:0000259" key="5">
    <source>
        <dbReference type="Pfam" id="PF25886"/>
    </source>
</evidence>
<dbReference type="AlphaFoldDB" id="A0A7J6JDV4"/>
<evidence type="ECO:0000259" key="4">
    <source>
        <dbReference type="Pfam" id="PF00924"/>
    </source>
</evidence>
<sequence length="1038" mass="118562">MATTVIQHLAHSEGPPYFGSTQNQPTQSITSPLALKRDVLAELHYHKENEDGSPPHPTYVDKPETYNRPFETHQVKIRDVSGDEEKYTLDQHGFQIHRHQSAEKHFLDDAQIKSGYYKEVEQLLKSVTGANRIFIFDHTIRRQPPSAATQDRVSSGPVQRVHIDQSYKAALSRVPHHLPEDAEELLKGRVQIINVWRPIKTVLRDPLAVAEAGSVSDSDLVVTDLIYPNRRGETYQVKHRAEHRWYYKAGLTPEEVILIKCFDTKTDGRGEECPTRHLSIPLLDQMRRRERALKFELLFFILMTTRAREIESLEAFQTNSEAIQQHVPPVVKAHHRRRLFWWALRYFLISAVIFVAILVPTIVLSNDAEFADDSTIESIQAKQYSNLVFYICLWLMVTWIAAVGSDLIGLGFPYLFRLIARYTNPSHQKYWRVFKFMRRPIAFLGTTLVTYIFFAACIVDNDLLAVNINKPADAFWWDDVVADVFQQLILWVCFYFIEKIFITYITIHYHYRGDNVKLTRTRELQNALITLYDASVYLHPPHRTLFAREDMLIRNAKGDAHASGRTRVSSYLARMGIDGYKMTSLFGNFISDDPNAHWLRPASTYAIIERAWASPVSAEALARRIWLPLVAEGKLGLTANDIIDVLGPYRKEEAIRIFKTVNENNSPDIRIEEFIGIITEGGKTRHNIYRNMTNMDHCINTFDWFLLLILAAVMIFFIMVAYVPAIKQIQTILSSLAIGLSFAVGRTFHHLLVGIVFVFFDHPYDVGDVVNVYNPGSTVGTQCVVKRQSLLYTVFRRLDNGCDLQISNDRLSQKRIENFSRSGINRQGISIFVDFRTGFKDIVRLRSIMEEFLGNNSRDFVPDSLGLNVVSLHELNKMELRLAFTHRNNWSDDKLRSQRSNRFHCALVAACRAIPLSKPGGMLPSAGENGNPMYTVQLNTTTELGENIKKEKDRRQGLRWDDVKSESHESIDPGMSEEEATRSRLAAEAEKMRLAKVAEEEAFLKLARLPMPSTEVGVSSAVDVPGSATGMRQTRAGK</sequence>
<feature type="compositionally biased region" description="Basic and acidic residues" evidence="2">
    <location>
        <begin position="950"/>
        <end position="971"/>
    </location>
</feature>
<keyword evidence="3" id="KW-0472">Membrane</keyword>
<feature type="domain" description="Mechanosensitive ion channel MscS" evidence="4">
    <location>
        <begin position="752"/>
        <end position="821"/>
    </location>
</feature>
<dbReference type="InterPro" id="IPR044053">
    <property type="entry name" value="AsaB-like"/>
</dbReference>
<dbReference type="InParanoid" id="A0A7J6JDV4"/>
<comment type="caution">
    <text evidence="6">The sequence shown here is derived from an EMBL/GenBank/DDBJ whole genome shotgun (WGS) entry which is preliminary data.</text>
</comment>
<evidence type="ECO:0000256" key="3">
    <source>
        <dbReference type="SAM" id="Phobius"/>
    </source>
</evidence>
<comment type="similarity">
    <text evidence="1">Belongs to the asaB hydroxylase/desaturase family.</text>
</comment>
<keyword evidence="3" id="KW-0812">Transmembrane</keyword>
<proteinExistence type="inferred from homology"/>
<dbReference type="InterPro" id="IPR058650">
    <property type="entry name" value="Msy1/2-like"/>
</dbReference>
<name>A0A7J6JDV4_COLFN</name>
<protein>
    <submittedName>
        <fullName evidence="6">Mechanosensitive ion channel protein Msy2</fullName>
    </submittedName>
</protein>
<dbReference type="RefSeq" id="XP_031892906.1">
    <property type="nucleotide sequence ID" value="XM_032023605.1"/>
</dbReference>
<dbReference type="NCBIfam" id="NF041278">
    <property type="entry name" value="CmcJ_NvfI_EfuI"/>
    <property type="match status" value="1"/>
</dbReference>